<reference evidence="2" key="2">
    <citation type="submission" date="2025-08" db="UniProtKB">
        <authorList>
            <consortium name="Ensembl"/>
        </authorList>
    </citation>
    <scope>IDENTIFICATION</scope>
    <source>
        <strain evidence="2">Thoroughbred</strain>
    </source>
</reference>
<feature type="region of interest" description="Disordered" evidence="1">
    <location>
        <begin position="94"/>
        <end position="150"/>
    </location>
</feature>
<keyword evidence="3" id="KW-1185">Reference proteome</keyword>
<evidence type="ECO:0000256" key="1">
    <source>
        <dbReference type="SAM" id="MobiDB-lite"/>
    </source>
</evidence>
<evidence type="ECO:0000313" key="2">
    <source>
        <dbReference type="Ensembl" id="ENSECAP00000042521.2"/>
    </source>
</evidence>
<dbReference type="Ensembl" id="ENSECAT00000040907.2">
    <property type="protein sequence ID" value="ENSECAP00000042521.2"/>
    <property type="gene ID" value="ENSECAG00000032259.2"/>
</dbReference>
<organism evidence="2 3">
    <name type="scientific">Equus caballus</name>
    <name type="common">Horse</name>
    <dbReference type="NCBI Taxonomy" id="9796"/>
    <lineage>
        <taxon>Eukaryota</taxon>
        <taxon>Metazoa</taxon>
        <taxon>Chordata</taxon>
        <taxon>Craniata</taxon>
        <taxon>Vertebrata</taxon>
        <taxon>Euteleostomi</taxon>
        <taxon>Mammalia</taxon>
        <taxon>Eutheria</taxon>
        <taxon>Laurasiatheria</taxon>
        <taxon>Perissodactyla</taxon>
        <taxon>Equidae</taxon>
        <taxon>Equus</taxon>
    </lineage>
</organism>
<dbReference type="GeneTree" id="ENSGT01140000282845"/>
<accession>A0A3Q2LLL4</accession>
<protein>
    <submittedName>
        <fullName evidence="2">Uncharacterized protein</fullName>
    </submittedName>
</protein>
<evidence type="ECO:0000313" key="3">
    <source>
        <dbReference type="Proteomes" id="UP000002281"/>
    </source>
</evidence>
<dbReference type="AlphaFoldDB" id="A0A3Q2LLL4"/>
<sequence length="150" mass="15208">MAGRIIGNCIEQKRQTWRGCQSGGRGGVRVRRVGSRGLLTFAPVPLEVHVAPLAIIDLAAGCPQLDAPRAHVQQKVEIAIQQLHGKVVGPLGRAVAAGPGPSPPALAEEQQPVGLRGAEVQGDGAGALGAPAGQPSSWGPLPLPGGRVPA</sequence>
<dbReference type="InParanoid" id="A0A3Q2LLL4"/>
<name>A0A3Q2LLL4_HORSE</name>
<dbReference type="Proteomes" id="UP000002281">
    <property type="component" value="Chromosome 12"/>
</dbReference>
<dbReference type="PaxDb" id="9796-ENSECAP00000042521"/>
<dbReference type="Bgee" id="ENSECAG00000032259">
    <property type="expression patterns" value="Expressed in retina and 2 other cell types or tissues"/>
</dbReference>
<reference evidence="2 3" key="1">
    <citation type="journal article" date="2009" name="Science">
        <title>Genome sequence, comparative analysis, and population genetics of the domestic horse.</title>
        <authorList>
            <consortium name="Broad Institute Genome Sequencing Platform"/>
            <consortium name="Broad Institute Whole Genome Assembly Team"/>
            <person name="Wade C.M."/>
            <person name="Giulotto E."/>
            <person name="Sigurdsson S."/>
            <person name="Zoli M."/>
            <person name="Gnerre S."/>
            <person name="Imsland F."/>
            <person name="Lear T.L."/>
            <person name="Adelson D.L."/>
            <person name="Bailey E."/>
            <person name="Bellone R.R."/>
            <person name="Bloecker H."/>
            <person name="Distl O."/>
            <person name="Edgar R.C."/>
            <person name="Garber M."/>
            <person name="Leeb T."/>
            <person name="Mauceli E."/>
            <person name="MacLeod J.N."/>
            <person name="Penedo M.C.T."/>
            <person name="Raison J.M."/>
            <person name="Sharpe T."/>
            <person name="Vogel J."/>
            <person name="Andersson L."/>
            <person name="Antczak D.F."/>
            <person name="Biagi T."/>
            <person name="Binns M.M."/>
            <person name="Chowdhary B.P."/>
            <person name="Coleman S.J."/>
            <person name="Della Valle G."/>
            <person name="Fryc S."/>
            <person name="Guerin G."/>
            <person name="Hasegawa T."/>
            <person name="Hill E.W."/>
            <person name="Jurka J."/>
            <person name="Kiialainen A."/>
            <person name="Lindgren G."/>
            <person name="Liu J."/>
            <person name="Magnani E."/>
            <person name="Mickelson J.R."/>
            <person name="Murray J."/>
            <person name="Nergadze S.G."/>
            <person name="Onofrio R."/>
            <person name="Pedroni S."/>
            <person name="Piras M.F."/>
            <person name="Raudsepp T."/>
            <person name="Rocchi M."/>
            <person name="Roeed K.H."/>
            <person name="Ryder O.A."/>
            <person name="Searle S."/>
            <person name="Skow L."/>
            <person name="Swinburne J.E."/>
            <person name="Syvaenen A.C."/>
            <person name="Tozaki T."/>
            <person name="Valberg S.J."/>
            <person name="Vaudin M."/>
            <person name="White J.R."/>
            <person name="Zody M.C."/>
            <person name="Lander E.S."/>
            <person name="Lindblad-Toh K."/>
        </authorList>
    </citation>
    <scope>NUCLEOTIDE SEQUENCE [LARGE SCALE GENOMIC DNA]</scope>
    <source>
        <strain evidence="2 3">Thoroughbred</strain>
    </source>
</reference>
<reference evidence="2" key="3">
    <citation type="submission" date="2025-09" db="UniProtKB">
        <authorList>
            <consortium name="Ensembl"/>
        </authorList>
    </citation>
    <scope>IDENTIFICATION</scope>
    <source>
        <strain evidence="2">Thoroughbred</strain>
    </source>
</reference>
<proteinExistence type="predicted"/>